<feature type="compositionally biased region" description="Basic residues" evidence="1">
    <location>
        <begin position="136"/>
        <end position="148"/>
    </location>
</feature>
<feature type="compositionally biased region" description="Polar residues" evidence="1">
    <location>
        <begin position="258"/>
        <end position="275"/>
    </location>
</feature>
<accession>A0A409WLX7</accession>
<feature type="compositionally biased region" description="Basic and acidic residues" evidence="1">
    <location>
        <begin position="307"/>
        <end position="317"/>
    </location>
</feature>
<dbReference type="InParanoid" id="A0A409WLX7"/>
<organism evidence="2 3">
    <name type="scientific">Psilocybe cyanescens</name>
    <dbReference type="NCBI Taxonomy" id="93625"/>
    <lineage>
        <taxon>Eukaryota</taxon>
        <taxon>Fungi</taxon>
        <taxon>Dikarya</taxon>
        <taxon>Basidiomycota</taxon>
        <taxon>Agaricomycotina</taxon>
        <taxon>Agaricomycetes</taxon>
        <taxon>Agaricomycetidae</taxon>
        <taxon>Agaricales</taxon>
        <taxon>Agaricineae</taxon>
        <taxon>Strophariaceae</taxon>
        <taxon>Psilocybe</taxon>
    </lineage>
</organism>
<dbReference type="Proteomes" id="UP000283269">
    <property type="component" value="Unassembled WGS sequence"/>
</dbReference>
<feature type="compositionally biased region" description="Basic and acidic residues" evidence="1">
    <location>
        <begin position="231"/>
        <end position="243"/>
    </location>
</feature>
<comment type="caution">
    <text evidence="2">The sequence shown here is derived from an EMBL/GenBank/DDBJ whole genome shotgun (WGS) entry which is preliminary data.</text>
</comment>
<dbReference type="EMBL" id="NHYD01003373">
    <property type="protein sequence ID" value="PPQ79492.1"/>
    <property type="molecule type" value="Genomic_DNA"/>
</dbReference>
<feature type="region of interest" description="Disordered" evidence="1">
    <location>
        <begin position="121"/>
        <end position="279"/>
    </location>
</feature>
<feature type="compositionally biased region" description="Acidic residues" evidence="1">
    <location>
        <begin position="353"/>
        <end position="368"/>
    </location>
</feature>
<dbReference type="OrthoDB" id="3061594at2759"/>
<proteinExistence type="predicted"/>
<evidence type="ECO:0000313" key="3">
    <source>
        <dbReference type="Proteomes" id="UP000283269"/>
    </source>
</evidence>
<protein>
    <submittedName>
        <fullName evidence="2">Uncharacterized protein</fullName>
    </submittedName>
</protein>
<evidence type="ECO:0000256" key="1">
    <source>
        <dbReference type="SAM" id="MobiDB-lite"/>
    </source>
</evidence>
<dbReference type="AlphaFoldDB" id="A0A409WLX7"/>
<feature type="region of interest" description="Disordered" evidence="1">
    <location>
        <begin position="1"/>
        <end position="22"/>
    </location>
</feature>
<keyword evidence="3" id="KW-1185">Reference proteome</keyword>
<evidence type="ECO:0000313" key="2">
    <source>
        <dbReference type="EMBL" id="PPQ79492.1"/>
    </source>
</evidence>
<feature type="region of interest" description="Disordered" evidence="1">
    <location>
        <begin position="307"/>
        <end position="368"/>
    </location>
</feature>
<feature type="compositionally biased region" description="Low complexity" evidence="1">
    <location>
        <begin position="342"/>
        <end position="352"/>
    </location>
</feature>
<feature type="compositionally biased region" description="Polar residues" evidence="1">
    <location>
        <begin position="202"/>
        <end position="218"/>
    </location>
</feature>
<gene>
    <name evidence="2" type="ORF">CVT25_003374</name>
</gene>
<name>A0A409WLX7_PSICY</name>
<sequence>MNQHPSHLSRQEPYSYGFKEGQPWGDDRRAIVSALHAMDQLEREIQQNYIYNRSTPSNPWSPYPSSQGNYTVPAPGATYFQPRAPADIRINRSNASDASQSSSGSEMARWSNHQEEYGYSGFTNGGLGGHSGRPDRHYHHYHHHHHRGAPAATFHRPSAPQSQSYSQSRSGDIYAPPLTPFNSRHSRYHAPDDNHMSLPEEPSNSPQSPMHASQTSSPPDHMLLIGYVGESRNHAPEDPDHDSVPPSSPKRLSPGWSMATTRGSENLSNNSSQGYHSEDSVLSGYSHIDSSGYVESYNVHPQERYHGYVEDTEHEYMSDGVASDEGVYYSSSEDPNDEGGAYSDEGYSSFSDYYEDDDDFYGGDSDSD</sequence>
<feature type="compositionally biased region" description="Low complexity" evidence="1">
    <location>
        <begin position="156"/>
        <end position="170"/>
    </location>
</feature>
<reference evidence="2 3" key="1">
    <citation type="journal article" date="2018" name="Evol. Lett.">
        <title>Horizontal gene cluster transfer increased hallucinogenic mushroom diversity.</title>
        <authorList>
            <person name="Reynolds H.T."/>
            <person name="Vijayakumar V."/>
            <person name="Gluck-Thaler E."/>
            <person name="Korotkin H.B."/>
            <person name="Matheny P.B."/>
            <person name="Slot J.C."/>
        </authorList>
    </citation>
    <scope>NUCLEOTIDE SEQUENCE [LARGE SCALE GENOMIC DNA]</scope>
    <source>
        <strain evidence="2 3">2631</strain>
    </source>
</reference>